<sequence>MDDAARLVSDLHSRLAELDGKVSAYQRDMLAQFHRHMADCLRQYPDHVSNEVSRVITESMSRYSALVLTRRDDGSQSPPSDISDADLQAWDGRKSPPPILYHTSGIPKEGPRSPHQREKEFQGLFTPSYLPLLDSSYNSHPSPPVSPLPLPAPPSPPSALEPVKIVEELKEPVVAAAGEVRPGPVRRPTDRSLSSVDSSGCETKVPRSVLRRASSSTKSSSPRRVRFDFKGEEVFPSTSPQTSLTILVMAAGAGAQLPEQEAPAIADTSAILEEDSESPVYTGGISLLDVVGEEDSFPRPRKVSSTQALQALSRSPLDAGTEWTVVNPDSEEAKMNREMENDASLLGAVADKTPALIRPKPEVLIRLEDATANNHRIDELLGSPIEELERHDDSDDSEEFLSMRPRLTKTPSSPATRSPVVASRAKFQSLRDPTWSHKLLEYEPEEGAFEEGDPLFDFEGEGSRAASPLGSQPHKYLSDDAVEDEDEDATPQEQQGNAEQETLAATTPAPAHPPVSPSAALFGHSIGSYKGHTMRINPIISSKLYDEIAGMTDVTSFVGSIDGRTGVDSVDPGSYHATMARGNVGSFSGAHFHHPVGTPRSFTERFAIEEAMERRAQAAHFHGQGQSQTQGQGQG</sequence>
<feature type="region of interest" description="Disordered" evidence="1">
    <location>
        <begin position="450"/>
        <end position="519"/>
    </location>
</feature>
<proteinExistence type="predicted"/>
<comment type="caution">
    <text evidence="2">The sequence shown here is derived from an EMBL/GenBank/DDBJ whole genome shotgun (WGS) entry which is preliminary data.</text>
</comment>
<feature type="compositionally biased region" description="Basic and acidic residues" evidence="1">
    <location>
        <begin position="109"/>
        <end position="118"/>
    </location>
</feature>
<dbReference type="EMBL" id="JAUKUA010000005">
    <property type="protein sequence ID" value="KAK0711460.1"/>
    <property type="molecule type" value="Genomic_DNA"/>
</dbReference>
<feature type="compositionally biased region" description="Low complexity" evidence="1">
    <location>
        <begin position="623"/>
        <end position="635"/>
    </location>
</feature>
<keyword evidence="3" id="KW-1185">Reference proteome</keyword>
<gene>
    <name evidence="2" type="ORF">B0H67DRAFT_493793</name>
</gene>
<evidence type="ECO:0000256" key="1">
    <source>
        <dbReference type="SAM" id="MobiDB-lite"/>
    </source>
</evidence>
<feature type="region of interest" description="Disordered" evidence="1">
    <location>
        <begin position="135"/>
        <end position="157"/>
    </location>
</feature>
<protein>
    <submittedName>
        <fullName evidence="2">Uncharacterized protein</fullName>
    </submittedName>
</protein>
<dbReference type="Proteomes" id="UP001172102">
    <property type="component" value="Unassembled WGS sequence"/>
</dbReference>
<feature type="compositionally biased region" description="Acidic residues" evidence="1">
    <location>
        <begin position="450"/>
        <end position="460"/>
    </location>
</feature>
<accession>A0AA40A917</accession>
<name>A0AA40A917_9PEZI</name>
<evidence type="ECO:0000313" key="3">
    <source>
        <dbReference type="Proteomes" id="UP001172102"/>
    </source>
</evidence>
<feature type="compositionally biased region" description="Polar residues" evidence="1">
    <location>
        <begin position="491"/>
        <end position="500"/>
    </location>
</feature>
<feature type="region of interest" description="Disordered" evidence="1">
    <location>
        <begin position="181"/>
        <end position="222"/>
    </location>
</feature>
<reference evidence="2" key="1">
    <citation type="submission" date="2023-06" db="EMBL/GenBank/DDBJ databases">
        <title>Genome-scale phylogeny and comparative genomics of the fungal order Sordariales.</title>
        <authorList>
            <consortium name="Lawrence Berkeley National Laboratory"/>
            <person name="Hensen N."/>
            <person name="Bonometti L."/>
            <person name="Westerberg I."/>
            <person name="Brannstrom I.O."/>
            <person name="Guillou S."/>
            <person name="Cros-Aarteil S."/>
            <person name="Calhoun S."/>
            <person name="Haridas S."/>
            <person name="Kuo A."/>
            <person name="Mondo S."/>
            <person name="Pangilinan J."/>
            <person name="Riley R."/>
            <person name="Labutti K."/>
            <person name="Andreopoulos B."/>
            <person name="Lipzen A."/>
            <person name="Chen C."/>
            <person name="Yanf M."/>
            <person name="Daum C."/>
            <person name="Ng V."/>
            <person name="Clum A."/>
            <person name="Steindorff A."/>
            <person name="Ohm R."/>
            <person name="Martin F."/>
            <person name="Silar P."/>
            <person name="Natvig D."/>
            <person name="Lalanne C."/>
            <person name="Gautier V."/>
            <person name="Ament-Velasquez S.L."/>
            <person name="Kruys A."/>
            <person name="Hutchinson M.I."/>
            <person name="Powell A.J."/>
            <person name="Barry K."/>
            <person name="Miller A.N."/>
            <person name="Grigoriev I.V."/>
            <person name="Debuchy R."/>
            <person name="Gladieux P."/>
            <person name="Thoren M.H."/>
            <person name="Johannesson H."/>
        </authorList>
    </citation>
    <scope>NUCLEOTIDE SEQUENCE</scope>
    <source>
        <strain evidence="2">SMH4607-1</strain>
    </source>
</reference>
<feature type="region of interest" description="Disordered" evidence="1">
    <location>
        <begin position="615"/>
        <end position="635"/>
    </location>
</feature>
<dbReference type="AlphaFoldDB" id="A0AA40A917"/>
<feature type="compositionally biased region" description="Acidic residues" evidence="1">
    <location>
        <begin position="480"/>
        <end position="490"/>
    </location>
</feature>
<feature type="compositionally biased region" description="Polar residues" evidence="1">
    <location>
        <begin position="191"/>
        <end position="201"/>
    </location>
</feature>
<organism evidence="2 3">
    <name type="scientific">Lasiosphaeris hirsuta</name>
    <dbReference type="NCBI Taxonomy" id="260670"/>
    <lineage>
        <taxon>Eukaryota</taxon>
        <taxon>Fungi</taxon>
        <taxon>Dikarya</taxon>
        <taxon>Ascomycota</taxon>
        <taxon>Pezizomycotina</taxon>
        <taxon>Sordariomycetes</taxon>
        <taxon>Sordariomycetidae</taxon>
        <taxon>Sordariales</taxon>
        <taxon>Lasiosphaeriaceae</taxon>
        <taxon>Lasiosphaeris</taxon>
    </lineage>
</organism>
<feature type="compositionally biased region" description="Low complexity" evidence="1">
    <location>
        <begin position="211"/>
        <end position="222"/>
    </location>
</feature>
<evidence type="ECO:0000313" key="2">
    <source>
        <dbReference type="EMBL" id="KAK0711460.1"/>
    </source>
</evidence>
<feature type="compositionally biased region" description="Pro residues" evidence="1">
    <location>
        <begin position="141"/>
        <end position="157"/>
    </location>
</feature>
<feature type="region of interest" description="Disordered" evidence="1">
    <location>
        <begin position="69"/>
        <end position="118"/>
    </location>
</feature>
<feature type="region of interest" description="Disordered" evidence="1">
    <location>
        <begin position="385"/>
        <end position="426"/>
    </location>
</feature>